<reference evidence="3 4" key="1">
    <citation type="submission" date="2024-04" db="EMBL/GenBank/DDBJ databases">
        <title>Novel genus in family Flammeovirgaceae.</title>
        <authorList>
            <person name="Nguyen T.H."/>
            <person name="Vuong T.Q."/>
            <person name="Le H."/>
            <person name="Kim S.-G."/>
        </authorList>
    </citation>
    <scope>NUCLEOTIDE SEQUENCE [LARGE SCALE GENOMIC DNA]</scope>
    <source>
        <strain evidence="3 4">JCM 23209</strain>
    </source>
</reference>
<gene>
    <name evidence="3" type="ORF">AAG747_26565</name>
</gene>
<dbReference type="Gene3D" id="1.20.58.1690">
    <property type="match status" value="1"/>
</dbReference>
<evidence type="ECO:0000259" key="2">
    <source>
        <dbReference type="SMART" id="SM01324"/>
    </source>
</evidence>
<keyword evidence="1" id="KW-0732">Signal</keyword>
<proteinExistence type="predicted"/>
<protein>
    <submittedName>
        <fullName evidence="3">YARHG domain-containing protein</fullName>
    </submittedName>
</protein>
<accession>A0AAW9SGQ9</accession>
<dbReference type="InterPro" id="IPR038434">
    <property type="entry name" value="YARHG_sf"/>
</dbReference>
<comment type="caution">
    <text evidence="3">The sequence shown here is derived from an EMBL/GenBank/DDBJ whole genome shotgun (WGS) entry which is preliminary data.</text>
</comment>
<feature type="domain" description="YARHG" evidence="2">
    <location>
        <begin position="288"/>
        <end position="370"/>
    </location>
</feature>
<evidence type="ECO:0000313" key="4">
    <source>
        <dbReference type="Proteomes" id="UP001403385"/>
    </source>
</evidence>
<sequence>MRILFLFSFVLTAALAKANDGAYYASGNHLIPINETTVSVSKEVLKIERVHEDYIKVTVDYIFHNPGAVKDILVGFEAPSPNGDVNGTPKNGRHPYIENFKVIMNGEELSYKVAMVQDDAYYQNEQIKSISVQKAMGDTFNPNEPDFYYVYHFNTNFQPGTNTIKHEYQFKVSGSVDLAYDFHYILTAANRWANQQIDDFTLILDLGDFTDYNISQTFFTGFEYWTGATKFMDGTPLPYSETETQPLRVITNEATVVFKKKNFKPVDELYIYCKRNTQSLQTQTFDHTKLMLPYNVADFKHLMNASNENAFKILRNLPFARRGYIFKNELIQKYFESLEWYQPNPSYQANVDLFGKEEREWLLAMKAANR</sequence>
<keyword evidence="4" id="KW-1185">Reference proteome</keyword>
<dbReference type="Proteomes" id="UP001403385">
    <property type="component" value="Unassembled WGS sequence"/>
</dbReference>
<dbReference type="Pfam" id="PF13308">
    <property type="entry name" value="YARHG"/>
    <property type="match status" value="1"/>
</dbReference>
<feature type="signal peptide" evidence="1">
    <location>
        <begin position="1"/>
        <end position="18"/>
    </location>
</feature>
<feature type="chain" id="PRO_5043611878" evidence="1">
    <location>
        <begin position="19"/>
        <end position="370"/>
    </location>
</feature>
<name>A0AAW9SGQ9_9BACT</name>
<evidence type="ECO:0000313" key="3">
    <source>
        <dbReference type="EMBL" id="MEN7551509.1"/>
    </source>
</evidence>
<dbReference type="EMBL" id="JBDKWZ010000023">
    <property type="protein sequence ID" value="MEN7551509.1"/>
    <property type="molecule type" value="Genomic_DNA"/>
</dbReference>
<dbReference type="RefSeq" id="WP_346824290.1">
    <property type="nucleotide sequence ID" value="NZ_JBDKWZ010000023.1"/>
</dbReference>
<evidence type="ECO:0000256" key="1">
    <source>
        <dbReference type="SAM" id="SignalP"/>
    </source>
</evidence>
<organism evidence="3 4">
    <name type="scientific">Rapidithrix thailandica</name>
    <dbReference type="NCBI Taxonomy" id="413964"/>
    <lineage>
        <taxon>Bacteria</taxon>
        <taxon>Pseudomonadati</taxon>
        <taxon>Bacteroidota</taxon>
        <taxon>Cytophagia</taxon>
        <taxon>Cytophagales</taxon>
        <taxon>Flammeovirgaceae</taxon>
        <taxon>Rapidithrix</taxon>
    </lineage>
</organism>
<dbReference type="Gene3D" id="2.60.40.3680">
    <property type="match status" value="1"/>
</dbReference>
<dbReference type="InterPro" id="IPR025582">
    <property type="entry name" value="YARHG_dom"/>
</dbReference>
<dbReference type="SMART" id="SM01324">
    <property type="entry name" value="YARHG"/>
    <property type="match status" value="1"/>
</dbReference>
<dbReference type="AlphaFoldDB" id="A0AAW9SGQ9"/>